<name>A0A450TWT4_9GAMM</name>
<feature type="domain" description="TIR" evidence="1">
    <location>
        <begin position="6"/>
        <end position="119"/>
    </location>
</feature>
<organism evidence="2">
    <name type="scientific">Candidatus Kentrum sp. FW</name>
    <dbReference type="NCBI Taxonomy" id="2126338"/>
    <lineage>
        <taxon>Bacteria</taxon>
        <taxon>Pseudomonadati</taxon>
        <taxon>Pseudomonadota</taxon>
        <taxon>Gammaproteobacteria</taxon>
        <taxon>Candidatus Kentrum</taxon>
    </lineage>
</organism>
<evidence type="ECO:0000313" key="2">
    <source>
        <dbReference type="EMBL" id="VFJ73521.1"/>
    </source>
</evidence>
<protein>
    <submittedName>
        <fullName evidence="2">TIR domain-containing protein</fullName>
    </submittedName>
</protein>
<evidence type="ECO:0000259" key="1">
    <source>
        <dbReference type="Pfam" id="PF13676"/>
    </source>
</evidence>
<dbReference type="InterPro" id="IPR035897">
    <property type="entry name" value="Toll_tir_struct_dom_sf"/>
</dbReference>
<dbReference type="SUPFAM" id="SSF52200">
    <property type="entry name" value="Toll/Interleukin receptor TIR domain"/>
    <property type="match status" value="1"/>
</dbReference>
<proteinExistence type="predicted"/>
<dbReference type="Gene3D" id="3.40.50.10140">
    <property type="entry name" value="Toll/interleukin-1 receptor homology (TIR) domain"/>
    <property type="match status" value="1"/>
</dbReference>
<dbReference type="InterPro" id="IPR000157">
    <property type="entry name" value="TIR_dom"/>
</dbReference>
<dbReference type="EMBL" id="CAADFE010000052">
    <property type="protein sequence ID" value="VFJ73521.1"/>
    <property type="molecule type" value="Genomic_DNA"/>
</dbReference>
<sequence length="427" mass="48406">MIRKLFISHSSKTEENRALLQQICNGISKQVCDGDSSPSYEVLVDQGGKIRFGEDWEKHLNEWMAECHAAVILFSKAALYDSDWVKKEAAILSWRREIQSDFILIPVLLDDLQPEELEKGLYKTLRVGKSQCVRYGTSVQDIISGITDVLGDLSLPTSTPFSNLEDIIHRLLQERATQEVLAGAWEHIASPHQPRWQPGNKEPFAAVLTRYLLREGRGAIDRLQALLDNIHPRLDKGTCLELLGYVRSLWVDPGAASGLSSNAPGHNKVVALNGNPFLYADFTSQCYVERAWPLSNQWREVRLTTTSRTRDAIEEELFAEFKGPLRRSTKDLARRVSAYKQPILVFFPPPDSGDSPELPDSELLYELRNTYPSLVIVIPVGEELPEHLPEPIQPLLPPLNLETEQTQADAWEDTLNFIERRLHRARI</sequence>
<dbReference type="GO" id="GO:0007165">
    <property type="term" value="P:signal transduction"/>
    <property type="evidence" value="ECO:0007669"/>
    <property type="project" value="InterPro"/>
</dbReference>
<dbReference type="Pfam" id="PF13676">
    <property type="entry name" value="TIR_2"/>
    <property type="match status" value="1"/>
</dbReference>
<accession>A0A450TWT4</accession>
<reference evidence="2" key="1">
    <citation type="submission" date="2019-02" db="EMBL/GenBank/DDBJ databases">
        <authorList>
            <person name="Gruber-Vodicka R. H."/>
            <person name="Seah K. B. B."/>
        </authorList>
    </citation>
    <scope>NUCLEOTIDE SEQUENCE</scope>
    <source>
        <strain evidence="2">BECK_BZ131</strain>
    </source>
</reference>
<gene>
    <name evidence="2" type="ORF">BECKFW1821C_GA0114237_105219</name>
</gene>
<dbReference type="AlphaFoldDB" id="A0A450TWT4"/>